<organism evidence="2 3">
    <name type="scientific">Ectocarpus siliculosus</name>
    <name type="common">Brown alga</name>
    <name type="synonym">Conferva siliculosa</name>
    <dbReference type="NCBI Taxonomy" id="2880"/>
    <lineage>
        <taxon>Eukaryota</taxon>
        <taxon>Sar</taxon>
        <taxon>Stramenopiles</taxon>
        <taxon>Ochrophyta</taxon>
        <taxon>PX clade</taxon>
        <taxon>Phaeophyceae</taxon>
        <taxon>Ectocarpales</taxon>
        <taxon>Ectocarpaceae</taxon>
        <taxon>Ectocarpus</taxon>
    </lineage>
</organism>
<feature type="region of interest" description="Disordered" evidence="1">
    <location>
        <begin position="40"/>
        <end position="72"/>
    </location>
</feature>
<reference evidence="2 3" key="1">
    <citation type="journal article" date="2010" name="Nature">
        <title>The Ectocarpus genome and the independent evolution of multicellularity in brown algae.</title>
        <authorList>
            <person name="Cock J.M."/>
            <person name="Sterck L."/>
            <person name="Rouze P."/>
            <person name="Scornet D."/>
            <person name="Allen A.E."/>
            <person name="Amoutzias G."/>
            <person name="Anthouard V."/>
            <person name="Artiguenave F."/>
            <person name="Aury J.M."/>
            <person name="Badger J.H."/>
            <person name="Beszteri B."/>
            <person name="Billiau K."/>
            <person name="Bonnet E."/>
            <person name="Bothwell J.H."/>
            <person name="Bowler C."/>
            <person name="Boyen C."/>
            <person name="Brownlee C."/>
            <person name="Carrano C.J."/>
            <person name="Charrier B."/>
            <person name="Cho G.Y."/>
            <person name="Coelho S.M."/>
            <person name="Collen J."/>
            <person name="Corre E."/>
            <person name="Da Silva C."/>
            <person name="Delage L."/>
            <person name="Delaroque N."/>
            <person name="Dittami S.M."/>
            <person name="Doulbeau S."/>
            <person name="Elias M."/>
            <person name="Farnham G."/>
            <person name="Gachon C.M."/>
            <person name="Gschloessl B."/>
            <person name="Heesch S."/>
            <person name="Jabbari K."/>
            <person name="Jubin C."/>
            <person name="Kawai H."/>
            <person name="Kimura K."/>
            <person name="Kloareg B."/>
            <person name="Kupper F.C."/>
            <person name="Lang D."/>
            <person name="Le Bail A."/>
            <person name="Leblanc C."/>
            <person name="Lerouge P."/>
            <person name="Lohr M."/>
            <person name="Lopez P.J."/>
            <person name="Martens C."/>
            <person name="Maumus F."/>
            <person name="Michel G."/>
            <person name="Miranda-Saavedra D."/>
            <person name="Morales J."/>
            <person name="Moreau H."/>
            <person name="Motomura T."/>
            <person name="Nagasato C."/>
            <person name="Napoli C.A."/>
            <person name="Nelson D.R."/>
            <person name="Nyvall-Collen P."/>
            <person name="Peters A.F."/>
            <person name="Pommier C."/>
            <person name="Potin P."/>
            <person name="Poulain J."/>
            <person name="Quesneville H."/>
            <person name="Read B."/>
            <person name="Rensing S.A."/>
            <person name="Ritter A."/>
            <person name="Rousvoal S."/>
            <person name="Samanta M."/>
            <person name="Samson G."/>
            <person name="Schroeder D.C."/>
            <person name="Segurens B."/>
            <person name="Strittmatter M."/>
            <person name="Tonon T."/>
            <person name="Tregear J.W."/>
            <person name="Valentin K."/>
            <person name="von Dassow P."/>
            <person name="Yamagishi T."/>
            <person name="Van de Peer Y."/>
            <person name="Wincker P."/>
        </authorList>
    </citation>
    <scope>NUCLEOTIDE SEQUENCE [LARGE SCALE GENOMIC DNA]</scope>
    <source>
        <strain evidence="3">Ec32 / CCAP1310/4</strain>
    </source>
</reference>
<dbReference type="EMBL" id="FN649760">
    <property type="protein sequence ID" value="CBJ31638.1"/>
    <property type="molecule type" value="Genomic_DNA"/>
</dbReference>
<evidence type="ECO:0000313" key="3">
    <source>
        <dbReference type="Proteomes" id="UP000002630"/>
    </source>
</evidence>
<accession>D7FUI2</accession>
<keyword evidence="3" id="KW-1185">Reference proteome</keyword>
<gene>
    <name evidence="2" type="ORF">Esi_0270_0012</name>
</gene>
<evidence type="ECO:0000313" key="2">
    <source>
        <dbReference type="EMBL" id="CBJ31638.1"/>
    </source>
</evidence>
<name>D7FUI2_ECTSI</name>
<dbReference type="Proteomes" id="UP000002630">
    <property type="component" value="Unassembled WGS sequence"/>
</dbReference>
<dbReference type="AlphaFoldDB" id="D7FUI2"/>
<proteinExistence type="predicted"/>
<sequence>MIVNFSKKRCRQGGSIISIEHGEFSQAFLRLRRDLLKKEQGNGCGKTAHKPKSLIDGIRGPESSKTSRDTSSLPLLSLRRSLPGMTRVEDGNLHRAVDADTINRALAKVDRAAWSYDPRRTVRLTSSAFGRIFWVLSKITPKKS</sequence>
<dbReference type="InParanoid" id="D7FUI2"/>
<evidence type="ECO:0000256" key="1">
    <source>
        <dbReference type="SAM" id="MobiDB-lite"/>
    </source>
</evidence>
<protein>
    <submittedName>
        <fullName evidence="2">Uncharacterized protein</fullName>
    </submittedName>
</protein>